<protein>
    <submittedName>
        <fullName evidence="3">DDE-type integrase/transposase/recombinase</fullName>
    </submittedName>
</protein>
<accession>A0A972K2E5</accession>
<dbReference type="Proteomes" id="UP000641588">
    <property type="component" value="Unassembled WGS sequence"/>
</dbReference>
<evidence type="ECO:0000259" key="2">
    <source>
        <dbReference type="PROSITE" id="PS50994"/>
    </source>
</evidence>
<feature type="region of interest" description="Disordered" evidence="1">
    <location>
        <begin position="151"/>
        <end position="171"/>
    </location>
</feature>
<gene>
    <name evidence="3" type="ORF">GC093_11135</name>
</gene>
<keyword evidence="4" id="KW-1185">Reference proteome</keyword>
<dbReference type="InterPro" id="IPR001584">
    <property type="entry name" value="Integrase_cat-core"/>
</dbReference>
<dbReference type="PROSITE" id="PS50994">
    <property type="entry name" value="INTEGRASE"/>
    <property type="match status" value="1"/>
</dbReference>
<dbReference type="GO" id="GO:0015074">
    <property type="term" value="P:DNA integration"/>
    <property type="evidence" value="ECO:0007669"/>
    <property type="project" value="InterPro"/>
</dbReference>
<feature type="domain" description="Integrase catalytic" evidence="2">
    <location>
        <begin position="288"/>
        <end position="503"/>
    </location>
</feature>
<evidence type="ECO:0000313" key="3">
    <source>
        <dbReference type="EMBL" id="NOU93772.1"/>
    </source>
</evidence>
<sequence>MQSLITNQVLQWAPFEDNNSTFERIIYLSHISDLLYVIDLNKDDFPFKRSIEDVTTALVSDEARIVNYISEAEKMTYELLPIKRKKELDEAWNFLKEYVENEPYIFMSDYRGPMVNECVEKSSYSMPKVHRLLKKYWRSGKLKIGMLNRYDKSGGPGSNKLATQDTKKRGRKRKITKLEPEKVGVNTDATIHKHMMVAYRKFHLREKLSLRESFKKMLRTFFISHYEEENGKSKPILLPREQRPEFKTYCYHVDKAKKSNFIGSSLALIGERRFNLDKRAKIGNQTKQALVPGSIFHIDSTIADLYLASSYREFLPIGRPVIYSVIDLFSHYIAGLYIGFERSYIGAAMAIYNTGSSKVDLCQRIGMTITPEEWPLACLPRQFTADRGELLNTKTTGLRTLLGIDIEYMAPYRADWKALVESFFNVYNVSAISRLPGEVSIEMRRRGDPDPRLKAVLTLNEFSQIIYDLAIWHNNYHWMEGYALDEDMIAEGVKPIPCDLLEWGMKRKGHCFRSFDEEILKNNLLPTETGRITNLGIKFKGIHYKCEQAVREGWFVDGNPRMGKKLNIAFDPRFTDKVILKGDNGIGYLPLDMVDSNHHAKQKTWDEFEHIEEVISLEKELYKEVEEQAEAERGYRRDNVVEMAKALKQESGLSNAKLIDGIAERTAFEKEMLRRTENFLHVETNNELPEQQVQVDSTSIEQAEVIAENPKRQSSGNSRLQALLAAQN</sequence>
<feature type="region of interest" description="Disordered" evidence="1">
    <location>
        <begin position="709"/>
        <end position="728"/>
    </location>
</feature>
<reference evidence="3" key="1">
    <citation type="submission" date="2019-10" db="EMBL/GenBank/DDBJ databases">
        <title>Description of Paenibacillus glebae sp. nov.</title>
        <authorList>
            <person name="Carlier A."/>
            <person name="Qi S."/>
        </authorList>
    </citation>
    <scope>NUCLEOTIDE SEQUENCE</scope>
    <source>
        <strain evidence="3">LMG 31456</strain>
    </source>
</reference>
<dbReference type="RefSeq" id="WP_171651982.1">
    <property type="nucleotide sequence ID" value="NZ_WHOD01000050.1"/>
</dbReference>
<dbReference type="AlphaFoldDB" id="A0A972K2E5"/>
<proteinExistence type="predicted"/>
<dbReference type="Gene3D" id="3.30.420.10">
    <property type="entry name" value="Ribonuclease H-like superfamily/Ribonuclease H"/>
    <property type="match status" value="1"/>
</dbReference>
<dbReference type="SUPFAM" id="SSF53098">
    <property type="entry name" value="Ribonuclease H-like"/>
    <property type="match status" value="1"/>
</dbReference>
<name>A0A972K2E5_9BACL</name>
<dbReference type="GO" id="GO:0003676">
    <property type="term" value="F:nucleic acid binding"/>
    <property type="evidence" value="ECO:0007669"/>
    <property type="project" value="InterPro"/>
</dbReference>
<dbReference type="EMBL" id="WHOD01000050">
    <property type="protein sequence ID" value="NOU93772.1"/>
    <property type="molecule type" value="Genomic_DNA"/>
</dbReference>
<evidence type="ECO:0000256" key="1">
    <source>
        <dbReference type="SAM" id="MobiDB-lite"/>
    </source>
</evidence>
<dbReference type="InterPro" id="IPR036397">
    <property type="entry name" value="RNaseH_sf"/>
</dbReference>
<feature type="compositionally biased region" description="Polar residues" evidence="1">
    <location>
        <begin position="712"/>
        <end position="728"/>
    </location>
</feature>
<dbReference type="InterPro" id="IPR012337">
    <property type="entry name" value="RNaseH-like_sf"/>
</dbReference>
<comment type="caution">
    <text evidence="3">The sequence shown here is derived from an EMBL/GenBank/DDBJ whole genome shotgun (WGS) entry which is preliminary data.</text>
</comment>
<organism evidence="3 4">
    <name type="scientific">Paenibacillus foliorum</name>
    <dbReference type="NCBI Taxonomy" id="2654974"/>
    <lineage>
        <taxon>Bacteria</taxon>
        <taxon>Bacillati</taxon>
        <taxon>Bacillota</taxon>
        <taxon>Bacilli</taxon>
        <taxon>Bacillales</taxon>
        <taxon>Paenibacillaceae</taxon>
        <taxon>Paenibacillus</taxon>
    </lineage>
</organism>
<evidence type="ECO:0000313" key="4">
    <source>
        <dbReference type="Proteomes" id="UP000641588"/>
    </source>
</evidence>